<dbReference type="WBParaSite" id="nRc.2.0.1.t15172-RA">
    <property type="protein sequence ID" value="nRc.2.0.1.t15172-RA"/>
    <property type="gene ID" value="nRc.2.0.1.g15172"/>
</dbReference>
<accession>A0A915ILW6</accession>
<proteinExistence type="predicted"/>
<protein>
    <submittedName>
        <fullName evidence="3">Uncharacterized protein</fullName>
    </submittedName>
</protein>
<evidence type="ECO:0000256" key="1">
    <source>
        <dbReference type="SAM" id="MobiDB-lite"/>
    </source>
</evidence>
<dbReference type="Proteomes" id="UP000887565">
    <property type="component" value="Unplaced"/>
</dbReference>
<dbReference type="AlphaFoldDB" id="A0A915ILW6"/>
<name>A0A915ILW6_ROMCU</name>
<sequence length="241" mass="27590">MRDEVLSAYKFFMFDCPSSDHGRSFCLGTQPNRLCDVKTLTHTTHPKVLTAPKVPRKKKKKQKDEWNKSPEVSDEEGQSLKPKSIFEDPKRLQAAITSAMKSGLMHQLIQLLNFPVSPMYKLAIRDCIEFKTDPQLPPIPHEGEDVWVEPVAADQLLHDRTYQATYYRYLPHTILSLLQIDGEWFRCLTTCMPLAALLASPCSAAEYTHINDLLVWHAQSFDLATPTAFYDCMWYRANGNP</sequence>
<evidence type="ECO:0000313" key="2">
    <source>
        <dbReference type="Proteomes" id="UP000887565"/>
    </source>
</evidence>
<keyword evidence="2" id="KW-1185">Reference proteome</keyword>
<organism evidence="2 3">
    <name type="scientific">Romanomermis culicivorax</name>
    <name type="common">Nematode worm</name>
    <dbReference type="NCBI Taxonomy" id="13658"/>
    <lineage>
        <taxon>Eukaryota</taxon>
        <taxon>Metazoa</taxon>
        <taxon>Ecdysozoa</taxon>
        <taxon>Nematoda</taxon>
        <taxon>Enoplea</taxon>
        <taxon>Dorylaimia</taxon>
        <taxon>Mermithida</taxon>
        <taxon>Mermithoidea</taxon>
        <taxon>Mermithidae</taxon>
        <taxon>Romanomermis</taxon>
    </lineage>
</organism>
<evidence type="ECO:0000313" key="3">
    <source>
        <dbReference type="WBParaSite" id="nRc.2.0.1.t15172-RA"/>
    </source>
</evidence>
<feature type="region of interest" description="Disordered" evidence="1">
    <location>
        <begin position="46"/>
        <end position="84"/>
    </location>
</feature>
<reference evidence="3" key="1">
    <citation type="submission" date="2022-11" db="UniProtKB">
        <authorList>
            <consortium name="WormBaseParasite"/>
        </authorList>
    </citation>
    <scope>IDENTIFICATION</scope>
</reference>